<evidence type="ECO:0000313" key="1">
    <source>
        <dbReference type="EMBL" id="SUZ88424.1"/>
    </source>
</evidence>
<dbReference type="InterPro" id="IPR023214">
    <property type="entry name" value="HAD_sf"/>
</dbReference>
<dbReference type="SUPFAM" id="SSF56784">
    <property type="entry name" value="HAD-like"/>
    <property type="match status" value="1"/>
</dbReference>
<dbReference type="AlphaFoldDB" id="A0A381RB41"/>
<dbReference type="EMBL" id="UINC01001770">
    <property type="protein sequence ID" value="SUZ88424.1"/>
    <property type="molecule type" value="Genomic_DNA"/>
</dbReference>
<dbReference type="CDD" id="cd01427">
    <property type="entry name" value="HAD_like"/>
    <property type="match status" value="1"/>
</dbReference>
<gene>
    <name evidence="1" type="ORF">METZ01_LOCUS41278</name>
</gene>
<dbReference type="InterPro" id="IPR036412">
    <property type="entry name" value="HAD-like_sf"/>
</dbReference>
<dbReference type="PANTHER" id="PTHR43611:SF3">
    <property type="entry name" value="FLAVIN MONONUCLEOTIDE HYDROLASE 1, CHLOROPLATIC"/>
    <property type="match status" value="1"/>
</dbReference>
<proteinExistence type="predicted"/>
<name>A0A381RB41_9ZZZZ</name>
<protein>
    <recommendedName>
        <fullName evidence="2">FCP1 homology domain-containing protein</fullName>
    </recommendedName>
</protein>
<evidence type="ECO:0008006" key="2">
    <source>
        <dbReference type="Google" id="ProtNLM"/>
    </source>
</evidence>
<dbReference type="Gene3D" id="3.40.50.1000">
    <property type="entry name" value="HAD superfamily/HAD-like"/>
    <property type="match status" value="1"/>
</dbReference>
<dbReference type="PANTHER" id="PTHR43611">
    <property type="entry name" value="ALPHA-D-GLUCOSE 1-PHOSPHATE PHOSPHATASE"/>
    <property type="match status" value="1"/>
</dbReference>
<sequence length="216" mass="24865">MITWDEIDTVLLDMDGTLIDLNYDNTLWNEHVPSRYAAAQGLEPSQARALLYGTKMANQPKLHYYSVDFWKQRTHLDIDRLHSDLAHLIRYRPNAEVFISYLRKTERRAVITTNAHPNSLAIKDATIGLVSQVDACYSAHEFGWAKEEIGFWEKLFSLEFSDRERTLLIDDNEDVLDTAVEFGIGHVLTIAQPDLHKPPRASTRYPVISDFKDIMT</sequence>
<organism evidence="1">
    <name type="scientific">marine metagenome</name>
    <dbReference type="NCBI Taxonomy" id="408172"/>
    <lineage>
        <taxon>unclassified sequences</taxon>
        <taxon>metagenomes</taxon>
        <taxon>ecological metagenomes</taxon>
    </lineage>
</organism>
<reference evidence="1" key="1">
    <citation type="submission" date="2018-05" db="EMBL/GenBank/DDBJ databases">
        <authorList>
            <person name="Lanie J.A."/>
            <person name="Ng W.-L."/>
            <person name="Kazmierczak K.M."/>
            <person name="Andrzejewski T.M."/>
            <person name="Davidsen T.M."/>
            <person name="Wayne K.J."/>
            <person name="Tettelin H."/>
            <person name="Glass J.I."/>
            <person name="Rusch D."/>
            <person name="Podicherti R."/>
            <person name="Tsui H.-C.T."/>
            <person name="Winkler M.E."/>
        </authorList>
    </citation>
    <scope>NUCLEOTIDE SEQUENCE</scope>
</reference>
<accession>A0A381RB41</accession>